<evidence type="ECO:0000256" key="4">
    <source>
        <dbReference type="ARBA" id="ARBA00022764"/>
    </source>
</evidence>
<accession>A0A495ESZ3</accession>
<dbReference type="PANTHER" id="PTHR30222">
    <property type="entry name" value="SPERMIDINE/PUTRESCINE-BINDING PERIPLASMIC PROTEIN"/>
    <property type="match status" value="1"/>
</dbReference>
<name>A0A495ESZ3_9MICC</name>
<dbReference type="SUPFAM" id="SSF53850">
    <property type="entry name" value="Periplasmic binding protein-like II"/>
    <property type="match status" value="1"/>
</dbReference>
<keyword evidence="2" id="KW-0813">Transport</keyword>
<dbReference type="GO" id="GO:0015846">
    <property type="term" value="P:polyamine transport"/>
    <property type="evidence" value="ECO:0007669"/>
    <property type="project" value="InterPro"/>
</dbReference>
<dbReference type="PRINTS" id="PR00909">
    <property type="entry name" value="SPERMDNBNDNG"/>
</dbReference>
<dbReference type="Proteomes" id="UP000276055">
    <property type="component" value="Unassembled WGS sequence"/>
</dbReference>
<dbReference type="RefSeq" id="WP_120952842.1">
    <property type="nucleotide sequence ID" value="NZ_RBIR01000003.1"/>
</dbReference>
<dbReference type="InterPro" id="IPR001188">
    <property type="entry name" value="Sperm_putr-bd"/>
</dbReference>
<sequence>MNSKDTSIPAIRVLAPTATAMRLSRRGFLGGMGIAATGALLSACAATPGTSVAPAAAAAPVQLGTELNFFNWASYDDPATVKSYTTKTGVNIRLDVYNSNEEAIAKLGAAAGTGGYDIFVPTGVYIPQIAQAGLLEKLDHSKLPNLAKVDPAFLNQAWDKDNTYSVCKDWGSTGFLYDTKVIKRDLKTWSDFVDAMQNEASGKTSIMDSPNYLAGLYAWRTGMDWTSTDAGFLDDVEKFILNDVAPHINAYESYPGAALAQGKSALMMCWNGDARQGLMAVHASDPERYRWVLGAPTTELWMDNWTILKGAKHLDAAYSWINYVLDPVVSYKELQFTGYNTGIAGLREKAKADKLPLSEMIFFTDQQVATFKSGALNSGTDRLVQILTKAKAASAK</sequence>
<dbReference type="EMBL" id="RBIR01000003">
    <property type="protein sequence ID" value="RKR20098.1"/>
    <property type="molecule type" value="Genomic_DNA"/>
</dbReference>
<dbReference type="PANTHER" id="PTHR30222:SF17">
    <property type="entry name" value="SPERMIDINE_PUTRESCINE-BINDING PERIPLASMIC PROTEIN"/>
    <property type="match status" value="1"/>
</dbReference>
<dbReference type="InterPro" id="IPR006059">
    <property type="entry name" value="SBP"/>
</dbReference>
<evidence type="ECO:0000256" key="1">
    <source>
        <dbReference type="ARBA" id="ARBA00004418"/>
    </source>
</evidence>
<evidence type="ECO:0000313" key="5">
    <source>
        <dbReference type="EMBL" id="RKR20098.1"/>
    </source>
</evidence>
<dbReference type="CDD" id="cd13590">
    <property type="entry name" value="PBP2_PotD_PotF_like"/>
    <property type="match status" value="1"/>
</dbReference>
<dbReference type="AlphaFoldDB" id="A0A495ESZ3"/>
<dbReference type="Pfam" id="PF13416">
    <property type="entry name" value="SBP_bac_8"/>
    <property type="match status" value="1"/>
</dbReference>
<evidence type="ECO:0000256" key="2">
    <source>
        <dbReference type="ARBA" id="ARBA00022448"/>
    </source>
</evidence>
<evidence type="ECO:0000256" key="3">
    <source>
        <dbReference type="ARBA" id="ARBA00022729"/>
    </source>
</evidence>
<dbReference type="PROSITE" id="PS51318">
    <property type="entry name" value="TAT"/>
    <property type="match status" value="1"/>
</dbReference>
<dbReference type="OrthoDB" id="9769319at2"/>
<dbReference type="GO" id="GO:0042597">
    <property type="term" value="C:periplasmic space"/>
    <property type="evidence" value="ECO:0007669"/>
    <property type="project" value="UniProtKB-SubCell"/>
</dbReference>
<reference evidence="5 6" key="1">
    <citation type="submission" date="2018-10" db="EMBL/GenBank/DDBJ databases">
        <title>Genomic Encyclopedia of Type Strains, Phase IV (KMG-IV): sequencing the most valuable type-strain genomes for metagenomic binning, comparative biology and taxonomic classification.</title>
        <authorList>
            <person name="Goeker M."/>
        </authorList>
    </citation>
    <scope>NUCLEOTIDE SEQUENCE [LARGE SCALE GENOMIC DNA]</scope>
    <source>
        <strain evidence="5 6">DSM 25586</strain>
    </source>
</reference>
<evidence type="ECO:0000313" key="6">
    <source>
        <dbReference type="Proteomes" id="UP000276055"/>
    </source>
</evidence>
<comment type="caution">
    <text evidence="5">The sequence shown here is derived from an EMBL/GenBank/DDBJ whole genome shotgun (WGS) entry which is preliminary data.</text>
</comment>
<keyword evidence="3" id="KW-0732">Signal</keyword>
<proteinExistence type="predicted"/>
<comment type="subcellular location">
    <subcellularLocation>
        <location evidence="1">Periplasm</location>
    </subcellularLocation>
</comment>
<dbReference type="InterPro" id="IPR006311">
    <property type="entry name" value="TAT_signal"/>
</dbReference>
<keyword evidence="4" id="KW-0574">Periplasm</keyword>
<dbReference type="GO" id="GO:0019808">
    <property type="term" value="F:polyamine binding"/>
    <property type="evidence" value="ECO:0007669"/>
    <property type="project" value="InterPro"/>
</dbReference>
<organism evidence="5 6">
    <name type="scientific">Arthrobacter oryzae</name>
    <dbReference type="NCBI Taxonomy" id="409290"/>
    <lineage>
        <taxon>Bacteria</taxon>
        <taxon>Bacillati</taxon>
        <taxon>Actinomycetota</taxon>
        <taxon>Actinomycetes</taxon>
        <taxon>Micrococcales</taxon>
        <taxon>Micrococcaceae</taxon>
        <taxon>Arthrobacter</taxon>
    </lineage>
</organism>
<protein>
    <submittedName>
        <fullName evidence="5">Spermidine/putrescine-binding protein</fullName>
    </submittedName>
</protein>
<gene>
    <name evidence="5" type="ORF">C8D78_1910</name>
</gene>
<dbReference type="Gene3D" id="3.40.190.10">
    <property type="entry name" value="Periplasmic binding protein-like II"/>
    <property type="match status" value="2"/>
</dbReference>